<dbReference type="OrthoDB" id="6382969at2759"/>
<evidence type="ECO:0008006" key="5">
    <source>
        <dbReference type="Google" id="ProtNLM"/>
    </source>
</evidence>
<dbReference type="EMBL" id="VSRR010001386">
    <property type="protein sequence ID" value="MPC24881.1"/>
    <property type="molecule type" value="Genomic_DNA"/>
</dbReference>
<reference evidence="3 4" key="1">
    <citation type="submission" date="2019-05" db="EMBL/GenBank/DDBJ databases">
        <title>Another draft genome of Portunus trituberculatus and its Hox gene families provides insights of decapod evolution.</title>
        <authorList>
            <person name="Jeong J.-H."/>
            <person name="Song I."/>
            <person name="Kim S."/>
            <person name="Choi T."/>
            <person name="Kim D."/>
            <person name="Ryu S."/>
            <person name="Kim W."/>
        </authorList>
    </citation>
    <scope>NUCLEOTIDE SEQUENCE [LARGE SCALE GENOMIC DNA]</scope>
    <source>
        <tissue evidence="3">Muscle</tissue>
    </source>
</reference>
<comment type="caution">
    <text evidence="3">The sequence shown here is derived from an EMBL/GenBank/DDBJ whole genome shotgun (WGS) entry which is preliminary data.</text>
</comment>
<evidence type="ECO:0000313" key="3">
    <source>
        <dbReference type="EMBL" id="MPC24881.1"/>
    </source>
</evidence>
<gene>
    <name evidence="3" type="ORF">E2C01_017976</name>
</gene>
<feature type="region of interest" description="Disordered" evidence="1">
    <location>
        <begin position="39"/>
        <end position="173"/>
    </location>
</feature>
<keyword evidence="2" id="KW-0732">Signal</keyword>
<sequence>MRLPLLLLVALSWSALVGAQDAGPDYDYYEYGVEEAGPVGDEAVPADLEAAPLSEDEPVEAAPVTEATTEKTTTTEAAPKGRRRLAAPVRGRGRGSSRSRLGSSAATAPSSPQSSSGRFSSRRNSGRATTEAPASTTASHRFSPRRRRPQPTPQEEETSSPPNSSRFGRRRQS</sequence>
<keyword evidence="4" id="KW-1185">Reference proteome</keyword>
<dbReference type="AlphaFoldDB" id="A0A5B7DTB5"/>
<evidence type="ECO:0000256" key="1">
    <source>
        <dbReference type="SAM" id="MobiDB-lite"/>
    </source>
</evidence>
<feature type="compositionally biased region" description="Low complexity" evidence="1">
    <location>
        <begin position="126"/>
        <end position="141"/>
    </location>
</feature>
<feature type="signal peptide" evidence="2">
    <location>
        <begin position="1"/>
        <end position="19"/>
    </location>
</feature>
<proteinExistence type="predicted"/>
<name>A0A5B7DTB5_PORTR</name>
<protein>
    <recommendedName>
        <fullName evidence="5">Translation initiation factor IF-2</fullName>
    </recommendedName>
</protein>
<feature type="chain" id="PRO_5022719927" description="Translation initiation factor IF-2" evidence="2">
    <location>
        <begin position="20"/>
        <end position="173"/>
    </location>
</feature>
<evidence type="ECO:0000256" key="2">
    <source>
        <dbReference type="SAM" id="SignalP"/>
    </source>
</evidence>
<accession>A0A5B7DTB5</accession>
<feature type="compositionally biased region" description="Low complexity" evidence="1">
    <location>
        <begin position="98"/>
        <end position="119"/>
    </location>
</feature>
<organism evidence="3 4">
    <name type="scientific">Portunus trituberculatus</name>
    <name type="common">Swimming crab</name>
    <name type="synonym">Neptunus trituberculatus</name>
    <dbReference type="NCBI Taxonomy" id="210409"/>
    <lineage>
        <taxon>Eukaryota</taxon>
        <taxon>Metazoa</taxon>
        <taxon>Ecdysozoa</taxon>
        <taxon>Arthropoda</taxon>
        <taxon>Crustacea</taxon>
        <taxon>Multicrustacea</taxon>
        <taxon>Malacostraca</taxon>
        <taxon>Eumalacostraca</taxon>
        <taxon>Eucarida</taxon>
        <taxon>Decapoda</taxon>
        <taxon>Pleocyemata</taxon>
        <taxon>Brachyura</taxon>
        <taxon>Eubrachyura</taxon>
        <taxon>Portunoidea</taxon>
        <taxon>Portunidae</taxon>
        <taxon>Portuninae</taxon>
        <taxon>Portunus</taxon>
    </lineage>
</organism>
<feature type="compositionally biased region" description="Low complexity" evidence="1">
    <location>
        <begin position="60"/>
        <end position="78"/>
    </location>
</feature>
<feature type="compositionally biased region" description="Basic residues" evidence="1">
    <location>
        <begin position="80"/>
        <end position="97"/>
    </location>
</feature>
<evidence type="ECO:0000313" key="4">
    <source>
        <dbReference type="Proteomes" id="UP000324222"/>
    </source>
</evidence>
<dbReference type="Proteomes" id="UP000324222">
    <property type="component" value="Unassembled WGS sequence"/>
</dbReference>